<evidence type="ECO:0000313" key="9">
    <source>
        <dbReference type="EMBL" id="CAL52063.1"/>
    </source>
</evidence>
<gene>
    <name evidence="9" type="ORF">OT_ostta02g00600</name>
</gene>
<dbReference type="OrthoDB" id="498446at2759"/>
<protein>
    <recommendedName>
        <fullName evidence="3 7">DNA-directed RNA polymerase III subunit RPC3</fullName>
        <shortName evidence="7">RNA polymerase III subunit C3</shortName>
    </recommendedName>
</protein>
<feature type="domain" description="DNA-directed RNA polymerase III subunit RPC3 winged-helix" evidence="8">
    <location>
        <begin position="239"/>
        <end position="314"/>
    </location>
</feature>
<keyword evidence="10" id="KW-1185">Reference proteome</keyword>
<comment type="similarity">
    <text evidence="7">Belongs to the eukaryotic RPC3/POLR3C RNA polymerase subunit family.</text>
</comment>
<dbReference type="GO" id="GO:0003697">
    <property type="term" value="F:single-stranded DNA binding"/>
    <property type="evidence" value="ECO:0007669"/>
    <property type="project" value="UniProtKB-UniRule"/>
</dbReference>
<dbReference type="STRING" id="70448.Q01F38"/>
<comment type="caution">
    <text evidence="9">The sequence shown here is derived from an EMBL/GenBank/DDBJ whole genome shotgun (WGS) entry which is preliminary data.</text>
</comment>
<dbReference type="InterPro" id="IPR039748">
    <property type="entry name" value="RPC3"/>
</dbReference>
<dbReference type="InterPro" id="IPR055207">
    <property type="entry name" value="POLR3C_WHD"/>
</dbReference>
<organism evidence="9 10">
    <name type="scientific">Ostreococcus tauri</name>
    <name type="common">Marine green alga</name>
    <dbReference type="NCBI Taxonomy" id="70448"/>
    <lineage>
        <taxon>Eukaryota</taxon>
        <taxon>Viridiplantae</taxon>
        <taxon>Chlorophyta</taxon>
        <taxon>Mamiellophyceae</taxon>
        <taxon>Mamiellales</taxon>
        <taxon>Bathycoccaceae</taxon>
        <taxon>Ostreococcus</taxon>
    </lineage>
</organism>
<evidence type="ECO:0000256" key="5">
    <source>
        <dbReference type="ARBA" id="ARBA00023163"/>
    </source>
</evidence>
<keyword evidence="6 7" id="KW-0539">Nucleus</keyword>
<accession>Q01F38</accession>
<dbReference type="InterPro" id="IPR036390">
    <property type="entry name" value="WH_DNA-bd_sf"/>
</dbReference>
<evidence type="ECO:0000256" key="2">
    <source>
        <dbReference type="ARBA" id="ARBA00011206"/>
    </source>
</evidence>
<dbReference type="Gene3D" id="1.10.10.10">
    <property type="entry name" value="Winged helix-like DNA-binding domain superfamily/Winged helix DNA-binding domain"/>
    <property type="match status" value="2"/>
</dbReference>
<evidence type="ECO:0000256" key="7">
    <source>
        <dbReference type="RuleBase" id="RU367076"/>
    </source>
</evidence>
<comment type="subunit">
    <text evidence="2 7">Component of the RNA polymerase III (Pol III) complex consisting of 17 subunits.</text>
</comment>
<dbReference type="InParanoid" id="Q01F38"/>
<dbReference type="OMA" id="SRTNYLW"/>
<dbReference type="Pfam" id="PF22536">
    <property type="entry name" value="WHD_POLR3C"/>
    <property type="match status" value="1"/>
</dbReference>
<evidence type="ECO:0000313" key="10">
    <source>
        <dbReference type="Proteomes" id="UP000009170"/>
    </source>
</evidence>
<reference evidence="9 10" key="2">
    <citation type="journal article" date="2014" name="BMC Genomics">
        <title>An improved genome of the model marine alga Ostreococcus tauri unfolds by assessing Illumina de novo assemblies.</title>
        <authorList>
            <person name="Blanc-Mathieu R."/>
            <person name="Verhelst B."/>
            <person name="Derelle E."/>
            <person name="Rombauts S."/>
            <person name="Bouget F.Y."/>
            <person name="Carre I."/>
            <person name="Chateau A."/>
            <person name="Eyre-Walker A."/>
            <person name="Grimsley N."/>
            <person name="Moreau H."/>
            <person name="Piegu B."/>
            <person name="Rivals E."/>
            <person name="Schackwitz W."/>
            <person name="Van de Peer Y."/>
            <person name="Piganeau G."/>
        </authorList>
    </citation>
    <scope>NUCLEOTIDE SEQUENCE [LARGE SCALE GENOMIC DNA]</scope>
    <source>
        <strain evidence="10">OTTH 0595 / CCAP 157/2 / RCC745</strain>
    </source>
</reference>
<dbReference type="PANTHER" id="PTHR12949:SF0">
    <property type="entry name" value="DNA-DIRECTED RNA POLYMERASE III SUBUNIT RPC3"/>
    <property type="match status" value="1"/>
</dbReference>
<proteinExistence type="inferred from homology"/>
<evidence type="ECO:0000256" key="3">
    <source>
        <dbReference type="ARBA" id="ARBA00016689"/>
    </source>
</evidence>
<evidence type="ECO:0000259" key="8">
    <source>
        <dbReference type="Pfam" id="PF22536"/>
    </source>
</evidence>
<dbReference type="PANTHER" id="PTHR12949">
    <property type="entry name" value="RNA POLYMERASE III DNA DIRECTED -RELATED"/>
    <property type="match status" value="1"/>
</dbReference>
<dbReference type="Proteomes" id="UP000009170">
    <property type="component" value="Unassembled WGS sequence"/>
</dbReference>
<evidence type="ECO:0000256" key="1">
    <source>
        <dbReference type="ARBA" id="ARBA00004123"/>
    </source>
</evidence>
<dbReference type="KEGG" id="ota:OT_ostta02g00600"/>
<keyword evidence="4 7" id="KW-0240">DNA-directed RNA polymerase</keyword>
<dbReference type="EMBL" id="CAID01000002">
    <property type="protein sequence ID" value="CAL52063.1"/>
    <property type="molecule type" value="Genomic_DNA"/>
</dbReference>
<dbReference type="GeneID" id="9836976"/>
<dbReference type="GO" id="GO:0005666">
    <property type="term" value="C:RNA polymerase III complex"/>
    <property type="evidence" value="ECO:0007669"/>
    <property type="project" value="UniProtKB-UniRule"/>
</dbReference>
<dbReference type="RefSeq" id="XP_003074805.1">
    <property type="nucleotide sequence ID" value="XM_003074757.1"/>
</dbReference>
<evidence type="ECO:0000256" key="6">
    <source>
        <dbReference type="ARBA" id="ARBA00023242"/>
    </source>
</evidence>
<dbReference type="SUPFAM" id="SSF46785">
    <property type="entry name" value="Winged helix' DNA-binding domain"/>
    <property type="match status" value="1"/>
</dbReference>
<comment type="subcellular location">
    <subcellularLocation>
        <location evidence="1 7">Nucleus</location>
    </subcellularLocation>
</comment>
<dbReference type="FunFam" id="1.10.10.10:FF:000420">
    <property type="entry name" value="RNA polymerase III subunit, putative"/>
    <property type="match status" value="1"/>
</dbReference>
<name>Q01F38_OSTTA</name>
<comment type="function">
    <text evidence="7">DNA-dependent RNA polymerase catalyzes the transcription of DNA into RNA using the four ribonucleoside triphosphates as substrates. Specific core component of RNA polymerase III which synthesizes small RNAs, such as 5S rRNA and tRNAs.</text>
</comment>
<dbReference type="InterPro" id="IPR036388">
    <property type="entry name" value="WH-like_DNA-bd_sf"/>
</dbReference>
<sequence>MSVRKDVHFATQLIEEDFGLAARKVFEVVSRRENLTLDDIARSVSFTKRRCGLILYTLLKHGCTTARHIGYRQRAQRIVTYSIDLNQTMCRRRYPRYLIFTKFKYSHQHFLIILSVILHGAMSRDEILFVANNGRRNRGAVKLDVVDNTAFLAAFDELVNAGLLQQAPGVKSDSILPHDAQLHHTDQISEGTQVPTIWRVCPCTFDDSLYTVITPEIPMQMDKLVGVRAIRRSSRRKHVEAVIRARLGVQALRIYRMLGQTQLEQKQVADLSMVPVKDTRDILYKLLKFGYVQMQEIARTNDHAPSRTNYLWRVDCTVVDAVVKRELTQTLTNIHLRLLSQLQLHCRMIQPSDSRHCRKEEVSRDVLDILELGALRLDELLLVFNYAVER</sequence>
<reference evidence="10" key="1">
    <citation type="journal article" date="2006" name="Proc. Natl. Acad. Sci. U.S.A.">
        <title>Genome analysis of the smallest free-living eukaryote Ostreococcus tauri unveils many unique features.</title>
        <authorList>
            <person name="Derelle E."/>
            <person name="Ferraz C."/>
            <person name="Rombauts S."/>
            <person name="Rouze P."/>
            <person name="Worden A.Z."/>
            <person name="Robbens S."/>
            <person name="Partensky F."/>
            <person name="Degroeve S."/>
            <person name="Echeynie S."/>
            <person name="Cooke R."/>
            <person name="Saeys Y."/>
            <person name="Wuyts J."/>
            <person name="Jabbari K."/>
            <person name="Bowler C."/>
            <person name="Panaud O."/>
            <person name="Piegu B."/>
            <person name="Ball S.G."/>
            <person name="Ral J.-P."/>
            <person name="Bouget F.-Y."/>
            <person name="Piganeau G."/>
            <person name="De Baets B."/>
            <person name="Picard A."/>
            <person name="Delseny M."/>
            <person name="Demaille J."/>
            <person name="Van de Peer Y."/>
            <person name="Moreau H."/>
        </authorList>
    </citation>
    <scope>NUCLEOTIDE SEQUENCE [LARGE SCALE GENOMIC DNA]</scope>
    <source>
        <strain evidence="10">OTTH 0595 / CCAP 157/2 / RCC745</strain>
    </source>
</reference>
<keyword evidence="5 7" id="KW-0804">Transcription</keyword>
<dbReference type="AlphaFoldDB" id="Q01F38"/>
<evidence type="ECO:0000256" key="4">
    <source>
        <dbReference type="ARBA" id="ARBA00022478"/>
    </source>
</evidence>